<gene>
    <name evidence="9" type="ordered locus">Deipr_2270</name>
</gene>
<evidence type="ECO:0000259" key="8">
    <source>
        <dbReference type="Pfam" id="PF04239"/>
    </source>
</evidence>
<feature type="transmembrane region" description="Helical" evidence="7">
    <location>
        <begin position="25"/>
        <end position="48"/>
    </location>
</feature>
<dbReference type="PANTHER" id="PTHR34582:SF6">
    <property type="entry name" value="UPF0702 TRANSMEMBRANE PROTEIN YCAP"/>
    <property type="match status" value="1"/>
</dbReference>
<evidence type="ECO:0000256" key="2">
    <source>
        <dbReference type="ARBA" id="ARBA00006448"/>
    </source>
</evidence>
<keyword evidence="10" id="KW-1185">Reference proteome</keyword>
<organism evidence="9 10">
    <name type="scientific">Deinococcus proteolyticus (strain ATCC 35074 / DSM 20540 / JCM 6276 / NBRC 101906 / NCIMB 13154 / VKM Ac-1939 / CCM 2703 / MRP)</name>
    <dbReference type="NCBI Taxonomy" id="693977"/>
    <lineage>
        <taxon>Bacteria</taxon>
        <taxon>Thermotogati</taxon>
        <taxon>Deinococcota</taxon>
        <taxon>Deinococci</taxon>
        <taxon>Deinococcales</taxon>
        <taxon>Deinococcaceae</taxon>
        <taxon>Deinococcus</taxon>
    </lineage>
</organism>
<sequence>MTLLDTAWTELLNILTPEGGWTMNLVVRTVLSTTLLLGYVVLLARTFGARTFASFTSFDFLTNVAAGSLVASAILGQSIVESSLSILTLVGLQWLISRLSARFSAVQNTFDNPPVVLVEKGTKLKENMRRARISDDILHQHMRSAGVLDIADVQWAVLESGGSLSIVKDSAT</sequence>
<dbReference type="PANTHER" id="PTHR34582">
    <property type="entry name" value="UPF0702 TRANSMEMBRANE PROTEIN YCAP"/>
    <property type="match status" value="1"/>
</dbReference>
<dbReference type="EMBL" id="CP002537">
    <property type="protein sequence ID" value="ADY27396.1"/>
    <property type="molecule type" value="Genomic_DNA"/>
</dbReference>
<dbReference type="InterPro" id="IPR007353">
    <property type="entry name" value="DUF421"/>
</dbReference>
<dbReference type="AlphaFoldDB" id="F0RPU0"/>
<evidence type="ECO:0000256" key="1">
    <source>
        <dbReference type="ARBA" id="ARBA00004651"/>
    </source>
</evidence>
<dbReference type="HOGENOM" id="CLU_077149_3_3_0"/>
<evidence type="ECO:0000256" key="4">
    <source>
        <dbReference type="ARBA" id="ARBA00022692"/>
    </source>
</evidence>
<evidence type="ECO:0000313" key="9">
    <source>
        <dbReference type="EMBL" id="ADY27396.1"/>
    </source>
</evidence>
<keyword evidence="5 7" id="KW-1133">Transmembrane helix</keyword>
<name>F0RPU0_DEIPM</name>
<keyword evidence="6 7" id="KW-0472">Membrane</keyword>
<evidence type="ECO:0000256" key="3">
    <source>
        <dbReference type="ARBA" id="ARBA00022475"/>
    </source>
</evidence>
<reference evidence="9 10" key="1">
    <citation type="submission" date="2011-02" db="EMBL/GenBank/DDBJ databases">
        <title>The complete sequence of plasmid1 of Deinococcus proteolyticus DSM 20540.</title>
        <authorList>
            <consortium name="US DOE Joint Genome Institute (JGI-PGF)"/>
            <person name="Lucas S."/>
            <person name="Copeland A."/>
            <person name="Lapidus A."/>
            <person name="Bruce D."/>
            <person name="Goodwin L."/>
            <person name="Pitluck S."/>
            <person name="Kyrpides N."/>
            <person name="Mavromatis K."/>
            <person name="Pagani I."/>
            <person name="Ivanova N."/>
            <person name="Ovchinnikova G."/>
            <person name="Zeytun A."/>
            <person name="Detter J.C."/>
            <person name="Han C."/>
            <person name="Land M."/>
            <person name="Hauser L."/>
            <person name="Markowitz V."/>
            <person name="Cheng J.-F."/>
            <person name="Hugenholtz P."/>
            <person name="Woyke T."/>
            <person name="Wu D."/>
            <person name="Pukall R."/>
            <person name="Steenblock K."/>
            <person name="Brambilla E."/>
            <person name="Klenk H.-P."/>
            <person name="Eisen J.A."/>
        </authorList>
    </citation>
    <scope>NUCLEOTIDE SEQUENCE [LARGE SCALE GENOMIC DNA]</scope>
    <source>
        <strain evidence="10">ATCC 35074 / DSM 20540 / JCM 6276 / NBRC 101906 / NCIMB 13154 / VKM Ac-1939 / CCM 2703 / MRP</strain>
        <plasmid evidence="10">Plasmid pDEIPR01</plasmid>
    </source>
</reference>
<protein>
    <recommendedName>
        <fullName evidence="8">YetF C-terminal domain-containing protein</fullName>
    </recommendedName>
</protein>
<accession>F0RPU0</accession>
<dbReference type="KEGG" id="dpt:Deipr_2270"/>
<evidence type="ECO:0000313" key="10">
    <source>
        <dbReference type="Proteomes" id="UP000007718"/>
    </source>
</evidence>
<evidence type="ECO:0000256" key="7">
    <source>
        <dbReference type="SAM" id="Phobius"/>
    </source>
</evidence>
<keyword evidence="4 7" id="KW-0812">Transmembrane</keyword>
<comment type="similarity">
    <text evidence="2">Belongs to the UPF0702 family.</text>
</comment>
<keyword evidence="3" id="KW-1003">Cell membrane</keyword>
<dbReference type="Gene3D" id="3.30.240.20">
    <property type="entry name" value="bsu07140 like domains"/>
    <property type="match status" value="1"/>
</dbReference>
<dbReference type="GO" id="GO:0005886">
    <property type="term" value="C:plasma membrane"/>
    <property type="evidence" value="ECO:0007669"/>
    <property type="project" value="UniProtKB-SubCell"/>
</dbReference>
<evidence type="ECO:0000256" key="6">
    <source>
        <dbReference type="ARBA" id="ARBA00023136"/>
    </source>
</evidence>
<geneLocation type="plasmid" evidence="9 10">
    <name>pDEIPR01</name>
</geneLocation>
<dbReference type="RefSeq" id="WP_013623128.1">
    <property type="nucleotide sequence ID" value="NC_015169.1"/>
</dbReference>
<dbReference type="OrthoDB" id="4870883at2"/>
<dbReference type="Pfam" id="PF04239">
    <property type="entry name" value="DUF421"/>
    <property type="match status" value="1"/>
</dbReference>
<evidence type="ECO:0000256" key="5">
    <source>
        <dbReference type="ARBA" id="ARBA00022989"/>
    </source>
</evidence>
<keyword evidence="9" id="KW-0614">Plasmid</keyword>
<dbReference type="InterPro" id="IPR023090">
    <property type="entry name" value="UPF0702_alpha/beta_dom_sf"/>
</dbReference>
<comment type="subcellular location">
    <subcellularLocation>
        <location evidence="1">Cell membrane</location>
        <topology evidence="1">Multi-pass membrane protein</topology>
    </subcellularLocation>
</comment>
<proteinExistence type="inferred from homology"/>
<feature type="domain" description="YetF C-terminal" evidence="8">
    <location>
        <begin position="102"/>
        <end position="170"/>
    </location>
</feature>
<dbReference type="Proteomes" id="UP000007718">
    <property type="component" value="Plasmid pDEIPR01"/>
</dbReference>